<proteinExistence type="predicted"/>
<dbReference type="AlphaFoldDB" id="A0A8T3B7G8"/>
<comment type="caution">
    <text evidence="1">The sequence shown here is derived from an EMBL/GenBank/DDBJ whole genome shotgun (WGS) entry which is preliminary data.</text>
</comment>
<organism evidence="1 2">
    <name type="scientific">Dendrobium nobile</name>
    <name type="common">Orchid</name>
    <dbReference type="NCBI Taxonomy" id="94219"/>
    <lineage>
        <taxon>Eukaryota</taxon>
        <taxon>Viridiplantae</taxon>
        <taxon>Streptophyta</taxon>
        <taxon>Embryophyta</taxon>
        <taxon>Tracheophyta</taxon>
        <taxon>Spermatophyta</taxon>
        <taxon>Magnoliopsida</taxon>
        <taxon>Liliopsida</taxon>
        <taxon>Asparagales</taxon>
        <taxon>Orchidaceae</taxon>
        <taxon>Epidendroideae</taxon>
        <taxon>Malaxideae</taxon>
        <taxon>Dendrobiinae</taxon>
        <taxon>Dendrobium</taxon>
    </lineage>
</organism>
<reference evidence="1" key="1">
    <citation type="journal article" date="2022" name="Front. Genet.">
        <title>Chromosome-Scale Assembly of the Dendrobium nobile Genome Provides Insights Into the Molecular Mechanism of the Biosynthesis of the Medicinal Active Ingredient of Dendrobium.</title>
        <authorList>
            <person name="Xu Q."/>
            <person name="Niu S.-C."/>
            <person name="Li K.-L."/>
            <person name="Zheng P.-J."/>
            <person name="Zhang X.-J."/>
            <person name="Jia Y."/>
            <person name="Liu Y."/>
            <person name="Niu Y.-X."/>
            <person name="Yu L.-H."/>
            <person name="Chen D.-F."/>
            <person name="Zhang G.-Q."/>
        </authorList>
    </citation>
    <scope>NUCLEOTIDE SEQUENCE</scope>
    <source>
        <tissue evidence="1">Leaf</tissue>
    </source>
</reference>
<gene>
    <name evidence="1" type="ORF">KFK09_015515</name>
</gene>
<keyword evidence="2" id="KW-1185">Reference proteome</keyword>
<protein>
    <submittedName>
        <fullName evidence="1">Uncharacterized protein</fullName>
    </submittedName>
</protein>
<evidence type="ECO:0000313" key="2">
    <source>
        <dbReference type="Proteomes" id="UP000829196"/>
    </source>
</evidence>
<dbReference type="EMBL" id="JAGYWB010000011">
    <property type="protein sequence ID" value="KAI0504563.1"/>
    <property type="molecule type" value="Genomic_DNA"/>
</dbReference>
<sequence length="168" mass="18114">MPADKGKMEHLLRKFDFELISPFPEIDWNAMVFGVKGNGSQVREVKSVIAYEEHLATGPPCRSVEIPSSSSLQSKATGSCNRSVCGIASKQLTLDFPQLAVHPQRFSSGIPLSTSNEALSAWKRKEFIPISPPSRAAIVADDGITISLDIGAVHANKEKLDGLNLVGI</sequence>
<name>A0A8T3B7G8_DENNO</name>
<dbReference type="OrthoDB" id="1612475at2759"/>
<dbReference type="Proteomes" id="UP000829196">
    <property type="component" value="Unassembled WGS sequence"/>
</dbReference>
<accession>A0A8T3B7G8</accession>
<evidence type="ECO:0000313" key="1">
    <source>
        <dbReference type="EMBL" id="KAI0504563.1"/>
    </source>
</evidence>